<feature type="domain" description="Type II secretion system protein GspB C-terminal" evidence="3">
    <location>
        <begin position="170"/>
        <end position="228"/>
    </location>
</feature>
<reference evidence="4 5" key="1">
    <citation type="submission" date="2023-11" db="EMBL/GenBank/DDBJ databases">
        <title>Paucibacter sp. nov., isolated from fresh soil in Korea.</title>
        <authorList>
            <person name="Le N.T.T."/>
        </authorList>
    </citation>
    <scope>NUCLEOTIDE SEQUENCE [LARGE SCALE GENOMIC DNA]</scope>
    <source>
        <strain evidence="4 5">R3-3</strain>
    </source>
</reference>
<dbReference type="EMBL" id="JAXCLA010000010">
    <property type="protein sequence ID" value="MDY0748286.1"/>
    <property type="molecule type" value="Genomic_DNA"/>
</dbReference>
<organism evidence="4 5">
    <name type="scientific">Roseateles agri</name>
    <dbReference type="NCBI Taxonomy" id="3098619"/>
    <lineage>
        <taxon>Bacteria</taxon>
        <taxon>Pseudomonadati</taxon>
        <taxon>Pseudomonadota</taxon>
        <taxon>Betaproteobacteria</taxon>
        <taxon>Burkholderiales</taxon>
        <taxon>Sphaerotilaceae</taxon>
        <taxon>Roseateles</taxon>
    </lineage>
</organism>
<keyword evidence="2" id="KW-0812">Transmembrane</keyword>
<feature type="compositionally biased region" description="Pro residues" evidence="1">
    <location>
        <begin position="129"/>
        <end position="150"/>
    </location>
</feature>
<feature type="compositionally biased region" description="Pro residues" evidence="1">
    <location>
        <begin position="89"/>
        <end position="109"/>
    </location>
</feature>
<dbReference type="RefSeq" id="WP_320426258.1">
    <property type="nucleotide sequence ID" value="NZ_JAXCLA010000010.1"/>
</dbReference>
<evidence type="ECO:0000259" key="3">
    <source>
        <dbReference type="Pfam" id="PF16537"/>
    </source>
</evidence>
<keyword evidence="2" id="KW-0472">Membrane</keyword>
<feature type="region of interest" description="Disordered" evidence="1">
    <location>
        <begin position="10"/>
        <end position="55"/>
    </location>
</feature>
<evidence type="ECO:0000313" key="4">
    <source>
        <dbReference type="EMBL" id="MDY0748286.1"/>
    </source>
</evidence>
<proteinExistence type="predicted"/>
<protein>
    <submittedName>
        <fullName evidence="4">General secretion pathway protein GspB</fullName>
    </submittedName>
</protein>
<keyword evidence="5" id="KW-1185">Reference proteome</keyword>
<keyword evidence="2" id="KW-1133">Transmembrane helix</keyword>
<gene>
    <name evidence="4" type="ORF">SNE35_27560</name>
</gene>
<evidence type="ECO:0000256" key="1">
    <source>
        <dbReference type="SAM" id="MobiDB-lite"/>
    </source>
</evidence>
<evidence type="ECO:0000313" key="5">
    <source>
        <dbReference type="Proteomes" id="UP001285263"/>
    </source>
</evidence>
<comment type="caution">
    <text evidence="4">The sequence shown here is derived from an EMBL/GenBank/DDBJ whole genome shotgun (WGS) entry which is preliminary data.</text>
</comment>
<feature type="transmembrane region" description="Helical" evidence="2">
    <location>
        <begin position="56"/>
        <end position="75"/>
    </location>
</feature>
<accession>A0ABU5DPP0</accession>
<dbReference type="InterPro" id="IPR032389">
    <property type="entry name" value="GspB_C"/>
</dbReference>
<dbReference type="Pfam" id="PF16537">
    <property type="entry name" value="T2SSB"/>
    <property type="match status" value="1"/>
</dbReference>
<sequence>MSYILDALRRANSERERGTVPTLHANPGPADLAADDDEEVEHRDPARAGASSRPTWPLAVGAGVVLAALAAFLFWPRTPEPVVLASAPAPQPPQQAAPQPAPQPSPQLPPTVATVPLSVPPLQQAQAPAAPPPPPQAVPAPAPVPAPQAAPAPQHVPTQAELPEALRRQLPPLKTGGAMYSDTPANRMLILNGQVLHEGEKLSPDLVLEEIGLKTAVLVFKGQRFTINY</sequence>
<name>A0ABU5DPP0_9BURK</name>
<feature type="region of interest" description="Disordered" evidence="1">
    <location>
        <begin position="85"/>
        <end position="157"/>
    </location>
</feature>
<evidence type="ECO:0000256" key="2">
    <source>
        <dbReference type="SAM" id="Phobius"/>
    </source>
</evidence>
<dbReference type="Proteomes" id="UP001285263">
    <property type="component" value="Unassembled WGS sequence"/>
</dbReference>